<reference evidence="2" key="1">
    <citation type="submission" date="2016-06" db="EMBL/GenBank/DDBJ databases">
        <authorList>
            <person name="Varghese N."/>
            <person name="Submissions Spin"/>
        </authorList>
    </citation>
    <scope>NUCLEOTIDE SEQUENCE [LARGE SCALE GENOMIC DNA]</scope>
    <source>
        <strain evidence="2">DSM 44814</strain>
    </source>
</reference>
<dbReference type="Proteomes" id="UP000199696">
    <property type="component" value="Unassembled WGS sequence"/>
</dbReference>
<protein>
    <submittedName>
        <fullName evidence="1">Terpene synthase family, metal binding domain</fullName>
    </submittedName>
</protein>
<sequence>MTGGDGGPLVEAAEHGRICALAARGQRDLQRRAAAHPDLFPSRPFDAALFSSIALAMAFSAPWCTAEELALTNRAVLWGFAIDWQVDHQAASRSEVDLVAKTCLAVAGGAPAEDPLGRFLAELRDDLAAAPAYAGLRGLWREEIDRTLAAMTREWEWRNAARHGTAALPTLAQYLDNADNLAATVVNVAHWIHTGSAETHRQLSRLVAVSDEVQRALRLINDLGTWQRDREWGDLNAITLVGDDRTEIERQVATQVDRCRQLLAELRPSCPREADYLSRQLGFTSGFYRLTDFWGVR</sequence>
<accession>A0A1C6V3S5</accession>
<dbReference type="InterPro" id="IPR008949">
    <property type="entry name" value="Isoprenoid_synthase_dom_sf"/>
</dbReference>
<dbReference type="STRING" id="227316.GA0070604_4424"/>
<organism evidence="1 2">
    <name type="scientific">Micromonospora eburnea</name>
    <dbReference type="NCBI Taxonomy" id="227316"/>
    <lineage>
        <taxon>Bacteria</taxon>
        <taxon>Bacillati</taxon>
        <taxon>Actinomycetota</taxon>
        <taxon>Actinomycetes</taxon>
        <taxon>Micromonosporales</taxon>
        <taxon>Micromonosporaceae</taxon>
        <taxon>Micromonospora</taxon>
    </lineage>
</organism>
<dbReference type="AlphaFoldDB" id="A0A1C6V3S5"/>
<dbReference type="RefSeq" id="WP_091121695.1">
    <property type="nucleotide sequence ID" value="NZ_FMHY01000002.1"/>
</dbReference>
<evidence type="ECO:0000313" key="1">
    <source>
        <dbReference type="EMBL" id="SCL61022.1"/>
    </source>
</evidence>
<dbReference type="EMBL" id="FMHY01000002">
    <property type="protein sequence ID" value="SCL61022.1"/>
    <property type="molecule type" value="Genomic_DNA"/>
</dbReference>
<dbReference type="SUPFAM" id="SSF48576">
    <property type="entry name" value="Terpenoid synthases"/>
    <property type="match status" value="1"/>
</dbReference>
<dbReference type="Pfam" id="PF19086">
    <property type="entry name" value="Terpene_syn_C_2"/>
    <property type="match status" value="1"/>
</dbReference>
<keyword evidence="2" id="KW-1185">Reference proteome</keyword>
<name>A0A1C6V3S5_9ACTN</name>
<gene>
    <name evidence="1" type="ORF">GA0070604_4424</name>
</gene>
<evidence type="ECO:0000313" key="2">
    <source>
        <dbReference type="Proteomes" id="UP000199696"/>
    </source>
</evidence>
<proteinExistence type="predicted"/>
<dbReference type="Gene3D" id="1.10.600.10">
    <property type="entry name" value="Farnesyl Diphosphate Synthase"/>
    <property type="match status" value="1"/>
</dbReference>
<dbReference type="OrthoDB" id="3398195at2"/>